<dbReference type="Proteomes" id="UP000241031">
    <property type="component" value="Segment"/>
</dbReference>
<dbReference type="GeneID" id="54989210"/>
<organism evidence="1 2">
    <name type="scientific">Lactobacillus phage Maenad</name>
    <dbReference type="NCBI Taxonomy" id="2079431"/>
    <lineage>
        <taxon>Viruses</taxon>
        <taxon>Duplodnaviria</taxon>
        <taxon>Heunggongvirae</taxon>
        <taxon>Uroviricota</taxon>
        <taxon>Caudoviricetes</taxon>
        <taxon>Tybeckvirinae</taxon>
        <taxon>Maenadvirus</taxon>
        <taxon>Maenadvirus maenad</taxon>
    </lineage>
</organism>
<proteinExistence type="predicted"/>
<sequence>MKNSKYKRYFSVFRGDYPRSRWNHAHGNHGSIDGESFATFYSSPKFSAIAVDLGYGYSVAGSETPVRSFSEKDLLAVYAILQATGFNDNEISHIVDEHMKKLGGL</sequence>
<reference evidence="1 2" key="1">
    <citation type="submission" date="2018-01" db="EMBL/GenBank/DDBJ databases">
        <title>Lactobacillus phages that infect wine-derived L. plantarum strains.</title>
        <authorList>
            <person name="Kyrkou I."/>
            <person name="Hestbjerg Hansen L."/>
        </authorList>
    </citation>
    <scope>NUCLEOTIDE SEQUENCE [LARGE SCALE GENOMIC DNA]</scope>
</reference>
<evidence type="ECO:0000313" key="1">
    <source>
        <dbReference type="EMBL" id="AVH85643.1"/>
    </source>
</evidence>
<name>A0A2P0ZL03_9CAUD</name>
<keyword evidence="2" id="KW-1185">Reference proteome</keyword>
<dbReference type="RefSeq" id="YP_009798739.1">
    <property type="nucleotide sequence ID" value="NC_047931.1"/>
</dbReference>
<accession>A0A2P0ZL03</accession>
<dbReference type="KEGG" id="vg:54989210"/>
<dbReference type="EMBL" id="MG765274">
    <property type="protein sequence ID" value="AVH85643.1"/>
    <property type="molecule type" value="Genomic_DNA"/>
</dbReference>
<evidence type="ECO:0000313" key="2">
    <source>
        <dbReference type="Proteomes" id="UP000241031"/>
    </source>
</evidence>
<protein>
    <submittedName>
        <fullName evidence="1">Uncharacterized protein</fullName>
    </submittedName>
</protein>